<dbReference type="GeneID" id="92040192"/>
<gene>
    <name evidence="1" type="ORF">PG997_002817</name>
</gene>
<reference evidence="1 2" key="1">
    <citation type="submission" date="2023-01" db="EMBL/GenBank/DDBJ databases">
        <title>Analysis of 21 Apiospora genomes using comparative genomics revels a genus with tremendous synthesis potential of carbohydrate active enzymes and secondary metabolites.</title>
        <authorList>
            <person name="Sorensen T."/>
        </authorList>
    </citation>
    <scope>NUCLEOTIDE SEQUENCE [LARGE SCALE GENOMIC DNA]</scope>
    <source>
        <strain evidence="1 2">CBS 114990</strain>
    </source>
</reference>
<organism evidence="1 2">
    <name type="scientific">Apiospora hydei</name>
    <dbReference type="NCBI Taxonomy" id="1337664"/>
    <lineage>
        <taxon>Eukaryota</taxon>
        <taxon>Fungi</taxon>
        <taxon>Dikarya</taxon>
        <taxon>Ascomycota</taxon>
        <taxon>Pezizomycotina</taxon>
        <taxon>Sordariomycetes</taxon>
        <taxon>Xylariomycetidae</taxon>
        <taxon>Amphisphaeriales</taxon>
        <taxon>Apiosporaceae</taxon>
        <taxon>Apiospora</taxon>
    </lineage>
</organism>
<dbReference type="Proteomes" id="UP001433268">
    <property type="component" value="Unassembled WGS sequence"/>
</dbReference>
<evidence type="ECO:0000313" key="1">
    <source>
        <dbReference type="EMBL" id="KAK8087856.1"/>
    </source>
</evidence>
<comment type="caution">
    <text evidence="1">The sequence shown here is derived from an EMBL/GenBank/DDBJ whole genome shotgun (WGS) entry which is preliminary data.</text>
</comment>
<proteinExistence type="predicted"/>
<protein>
    <submittedName>
        <fullName evidence="1">Uncharacterized protein</fullName>
    </submittedName>
</protein>
<sequence length="405" mass="45422">MGRELHCDMGTSKIPRCGVSPRSHRHGHLVLLYFSYNKLPASHPTPKAVLSELVIERNIIFQNDSYPAEEAGPVPSALAEVASGGFGRRAPGRHHVRLGLDERPTLAHPRLPVLYRAFRSAKRIVLLNILIRDLGPATLQDGIAAALAARYSLRNLLGAGLLAKNTRDNYPRIRATAQWYVALRRSSSEPPVLPPVLPPQLPQLPRLARKKLHRLVRAHRDVQFLIGRFEASRLPELRTIHPDAAYPLTSSERRRLAPALFRHQFLMRINCGTDDSHGAVYRQFPKLFVPWETHQLADAHRFVLGMIDQAFSNTTPGQSQPADRPVTGRVSLEAEIGEIACDLSAIRRKIKAGPEPGVSGTPRRGRWILQYTFLMGGPLPRMERSNPTLRQLRDELYQREDALPS</sequence>
<dbReference type="RefSeq" id="XP_066670750.1">
    <property type="nucleotide sequence ID" value="XM_066807132.1"/>
</dbReference>
<name>A0ABR1WXJ0_9PEZI</name>
<evidence type="ECO:0000313" key="2">
    <source>
        <dbReference type="Proteomes" id="UP001433268"/>
    </source>
</evidence>
<keyword evidence="2" id="KW-1185">Reference proteome</keyword>
<accession>A0ABR1WXJ0</accession>
<dbReference type="EMBL" id="JAQQWN010000004">
    <property type="protein sequence ID" value="KAK8087856.1"/>
    <property type="molecule type" value="Genomic_DNA"/>
</dbReference>